<dbReference type="Pfam" id="PF02575">
    <property type="entry name" value="YbaB_DNA_bd"/>
    <property type="match status" value="1"/>
</dbReference>
<dbReference type="SUPFAM" id="SSF82607">
    <property type="entry name" value="YbaB-like"/>
    <property type="match status" value="1"/>
</dbReference>
<sequence>MLDKFKQLGELNKMRAQAVKIQKALKGEEIAVDERGIKVVITGDQKLKSVSIDGEENKRVVEVVNTAIKKSQKVAAKKLQEMSGGLTGMLKGMAG</sequence>
<reference evidence="2" key="1">
    <citation type="submission" date="2017-09" db="EMBL/GenBank/DDBJ databases">
        <title>Depth-based differentiation of microbial function through sediment-hosted aquifers and enrichment of novel symbionts in the deep terrestrial subsurface.</title>
        <authorList>
            <person name="Probst A.J."/>
            <person name="Ladd B."/>
            <person name="Jarett J.K."/>
            <person name="Geller-Mcgrath D.E."/>
            <person name="Sieber C.M.K."/>
            <person name="Emerson J.B."/>
            <person name="Anantharaman K."/>
            <person name="Thomas B.C."/>
            <person name="Malmstrom R."/>
            <person name="Stieglmeier M."/>
            <person name="Klingl A."/>
            <person name="Woyke T."/>
            <person name="Ryan C.M."/>
            <person name="Banfield J.F."/>
        </authorList>
    </citation>
    <scope>NUCLEOTIDE SEQUENCE [LARGE SCALE GENOMIC DNA]</scope>
</reference>
<dbReference type="InterPro" id="IPR036894">
    <property type="entry name" value="YbaB-like_sf"/>
</dbReference>
<evidence type="ECO:0000313" key="1">
    <source>
        <dbReference type="EMBL" id="PIS09086.1"/>
    </source>
</evidence>
<gene>
    <name evidence="1" type="ORF">COT75_03415</name>
</gene>
<evidence type="ECO:0008006" key="3">
    <source>
        <dbReference type="Google" id="ProtNLM"/>
    </source>
</evidence>
<evidence type="ECO:0000313" key="2">
    <source>
        <dbReference type="Proteomes" id="UP000230093"/>
    </source>
</evidence>
<protein>
    <recommendedName>
        <fullName evidence="3">Nucleoid-associated protein, YbaB/EbfC family</fullName>
    </recommendedName>
</protein>
<proteinExistence type="predicted"/>
<organism evidence="1 2">
    <name type="scientific">Candidatus Beckwithbacteria bacterium CG10_big_fil_rev_8_21_14_0_10_34_10</name>
    <dbReference type="NCBI Taxonomy" id="1974495"/>
    <lineage>
        <taxon>Bacteria</taxon>
        <taxon>Candidatus Beckwithiibacteriota</taxon>
    </lineage>
</organism>
<dbReference type="Proteomes" id="UP000230093">
    <property type="component" value="Unassembled WGS sequence"/>
</dbReference>
<dbReference type="GO" id="GO:0003677">
    <property type="term" value="F:DNA binding"/>
    <property type="evidence" value="ECO:0007669"/>
    <property type="project" value="InterPro"/>
</dbReference>
<name>A0A2H0W8V0_9BACT</name>
<comment type="caution">
    <text evidence="1">The sequence shown here is derived from an EMBL/GenBank/DDBJ whole genome shotgun (WGS) entry which is preliminary data.</text>
</comment>
<dbReference type="EMBL" id="PEZT01000020">
    <property type="protein sequence ID" value="PIS09086.1"/>
    <property type="molecule type" value="Genomic_DNA"/>
</dbReference>
<dbReference type="Gene3D" id="3.30.1310.10">
    <property type="entry name" value="Nucleoid-associated protein YbaB-like domain"/>
    <property type="match status" value="1"/>
</dbReference>
<dbReference type="AlphaFoldDB" id="A0A2H0W8V0"/>
<dbReference type="InterPro" id="IPR004401">
    <property type="entry name" value="YbaB/EbfC"/>
</dbReference>
<accession>A0A2H0W8V0</accession>